<dbReference type="PANTHER" id="PTHR11735">
    <property type="entry name" value="TRNA N6-ADENOSINE THREONYLCARBAMOYLTRANSFERASE"/>
    <property type="match status" value="1"/>
</dbReference>
<dbReference type="Proteomes" id="UP000051908">
    <property type="component" value="Unassembled WGS sequence"/>
</dbReference>
<dbReference type="SUPFAM" id="SSF53067">
    <property type="entry name" value="Actin-like ATPase domain"/>
    <property type="match status" value="2"/>
</dbReference>
<dbReference type="PANTHER" id="PTHR11735:SF11">
    <property type="entry name" value="TRNA THREONYLCARBAMOYLADENOSINE BIOSYNTHESIS PROTEIN TSAB"/>
    <property type="match status" value="1"/>
</dbReference>
<evidence type="ECO:0000313" key="3">
    <source>
        <dbReference type="Proteomes" id="UP000051908"/>
    </source>
</evidence>
<dbReference type="RefSeq" id="WP_025085105.1">
    <property type="nucleotide sequence ID" value="NZ_AZES01000026.1"/>
</dbReference>
<organism evidence="2 3">
    <name type="scientific">Companilactobacillus paralimentarius DSM 13238 = JCM 10415</name>
    <dbReference type="NCBI Taxonomy" id="1122151"/>
    <lineage>
        <taxon>Bacteria</taxon>
        <taxon>Bacillati</taxon>
        <taxon>Bacillota</taxon>
        <taxon>Bacilli</taxon>
        <taxon>Lactobacillales</taxon>
        <taxon>Lactobacillaceae</taxon>
        <taxon>Companilactobacillus</taxon>
    </lineage>
</organism>
<proteinExistence type="predicted"/>
<sequence>MKILAFDTSNKPLSVAVVVDGKVLAHIESTEKKTHSVSLLPDIQDGLQEAGLTVNDIDLIAVAKGPGSYTGVRIAVTVAKTLADTLNKKLVGVSSLKLLAANGDKKHLLVPLMDARNDNAFAGVYVTNRDGRLLTVIADHHTSMANLFETLKQYEPNELEFINATPRLQELIQKQFPEATIIMSENSLPAAGKLAKIAETTKPVKDIDNFIPTYLRLTQAEHDWYAKGNKEDKNVSYVEEI</sequence>
<dbReference type="GeneID" id="96667340"/>
<dbReference type="Gene3D" id="3.30.420.40">
    <property type="match status" value="2"/>
</dbReference>
<feature type="domain" description="Gcp-like" evidence="1">
    <location>
        <begin position="23"/>
        <end position="165"/>
    </location>
</feature>
<dbReference type="OrthoDB" id="9784166at2"/>
<protein>
    <submittedName>
        <fullName evidence="2">Glycoprotein endopeptidase</fullName>
    </submittedName>
</protein>
<dbReference type="AlphaFoldDB" id="A0A0R1PHQ9"/>
<dbReference type="GO" id="GO:0005829">
    <property type="term" value="C:cytosol"/>
    <property type="evidence" value="ECO:0007669"/>
    <property type="project" value="TreeGrafter"/>
</dbReference>
<dbReference type="NCBIfam" id="TIGR03725">
    <property type="entry name" value="T6A_YeaZ"/>
    <property type="match status" value="1"/>
</dbReference>
<gene>
    <name evidence="2" type="ORF">FD33_GL001459</name>
</gene>
<dbReference type="EMBL" id="AZES01000026">
    <property type="protein sequence ID" value="KRL31901.1"/>
    <property type="molecule type" value="Genomic_DNA"/>
</dbReference>
<comment type="caution">
    <text evidence="2">The sequence shown here is derived from an EMBL/GenBank/DDBJ whole genome shotgun (WGS) entry which is preliminary data.</text>
</comment>
<dbReference type="InterPro" id="IPR043129">
    <property type="entry name" value="ATPase_NBD"/>
</dbReference>
<name>A0A0R1PHQ9_9LACO</name>
<reference evidence="2 3" key="1">
    <citation type="journal article" date="2015" name="Genome Announc.">
        <title>Expanding the biotechnology potential of lactobacilli through comparative genomics of 213 strains and associated genera.</title>
        <authorList>
            <person name="Sun Z."/>
            <person name="Harris H.M."/>
            <person name="McCann A."/>
            <person name="Guo C."/>
            <person name="Argimon S."/>
            <person name="Zhang W."/>
            <person name="Yang X."/>
            <person name="Jeffery I.B."/>
            <person name="Cooney J.C."/>
            <person name="Kagawa T.F."/>
            <person name="Liu W."/>
            <person name="Song Y."/>
            <person name="Salvetti E."/>
            <person name="Wrobel A."/>
            <person name="Rasinkangas P."/>
            <person name="Parkhill J."/>
            <person name="Rea M.C."/>
            <person name="O'Sullivan O."/>
            <person name="Ritari J."/>
            <person name="Douillard F.P."/>
            <person name="Paul Ross R."/>
            <person name="Yang R."/>
            <person name="Briner A.E."/>
            <person name="Felis G.E."/>
            <person name="de Vos W.M."/>
            <person name="Barrangou R."/>
            <person name="Klaenhammer T.R."/>
            <person name="Caufield P.W."/>
            <person name="Cui Y."/>
            <person name="Zhang H."/>
            <person name="O'Toole P.W."/>
        </authorList>
    </citation>
    <scope>NUCLEOTIDE SEQUENCE [LARGE SCALE GENOMIC DNA]</scope>
    <source>
        <strain evidence="2 3">DSM 13238</strain>
    </source>
</reference>
<accession>A0A0R1PHQ9</accession>
<dbReference type="InterPro" id="IPR000905">
    <property type="entry name" value="Gcp-like_dom"/>
</dbReference>
<keyword evidence="3" id="KW-1185">Reference proteome</keyword>
<dbReference type="InterPro" id="IPR022496">
    <property type="entry name" value="T6A_TsaB"/>
</dbReference>
<evidence type="ECO:0000259" key="1">
    <source>
        <dbReference type="Pfam" id="PF00814"/>
    </source>
</evidence>
<evidence type="ECO:0000313" key="2">
    <source>
        <dbReference type="EMBL" id="KRL31901.1"/>
    </source>
</evidence>
<dbReference type="CDD" id="cd24032">
    <property type="entry name" value="ASKHA_NBD_TsaB"/>
    <property type="match status" value="1"/>
</dbReference>
<dbReference type="Pfam" id="PF00814">
    <property type="entry name" value="TsaD"/>
    <property type="match status" value="1"/>
</dbReference>
<dbReference type="GO" id="GO:0002949">
    <property type="term" value="P:tRNA threonylcarbamoyladenosine modification"/>
    <property type="evidence" value="ECO:0007669"/>
    <property type="project" value="InterPro"/>
</dbReference>
<dbReference type="PATRIC" id="fig|1122151.5.peg.1511"/>